<dbReference type="AlphaFoldDB" id="A0A7J7KN97"/>
<dbReference type="Proteomes" id="UP000593567">
    <property type="component" value="Unassembled WGS sequence"/>
</dbReference>
<accession>A0A7J7KN97</accession>
<evidence type="ECO:0000313" key="3">
    <source>
        <dbReference type="Proteomes" id="UP000593567"/>
    </source>
</evidence>
<name>A0A7J7KN97_BUGNE</name>
<dbReference type="EMBL" id="VXIV02000229">
    <property type="protein sequence ID" value="KAF6039613.1"/>
    <property type="molecule type" value="Genomic_DNA"/>
</dbReference>
<reference evidence="2" key="1">
    <citation type="submission" date="2020-06" db="EMBL/GenBank/DDBJ databases">
        <title>Draft genome of Bugula neritina, a colonial animal packing powerful symbionts and potential medicines.</title>
        <authorList>
            <person name="Rayko M."/>
        </authorList>
    </citation>
    <scope>NUCLEOTIDE SEQUENCE [LARGE SCALE GENOMIC DNA]</scope>
    <source>
        <strain evidence="2">Kwan_BN1</strain>
    </source>
</reference>
<feature type="region of interest" description="Disordered" evidence="1">
    <location>
        <begin position="8"/>
        <end position="40"/>
    </location>
</feature>
<feature type="region of interest" description="Disordered" evidence="1">
    <location>
        <begin position="85"/>
        <end position="112"/>
    </location>
</feature>
<comment type="caution">
    <text evidence="2">The sequence shown here is derived from an EMBL/GenBank/DDBJ whole genome shotgun (WGS) entry which is preliminary data.</text>
</comment>
<protein>
    <submittedName>
        <fullName evidence="2">Uncharacterized protein</fullName>
    </submittedName>
</protein>
<feature type="compositionally biased region" description="Acidic residues" evidence="1">
    <location>
        <begin position="8"/>
        <end position="29"/>
    </location>
</feature>
<dbReference type="OrthoDB" id="10264910at2759"/>
<feature type="compositionally biased region" description="Basic and acidic residues" evidence="1">
    <location>
        <begin position="86"/>
        <end position="103"/>
    </location>
</feature>
<evidence type="ECO:0000256" key="1">
    <source>
        <dbReference type="SAM" id="MobiDB-lite"/>
    </source>
</evidence>
<evidence type="ECO:0000313" key="2">
    <source>
        <dbReference type="EMBL" id="KAF6039613.1"/>
    </source>
</evidence>
<organism evidence="2 3">
    <name type="scientific">Bugula neritina</name>
    <name type="common">Brown bryozoan</name>
    <name type="synonym">Sertularia neritina</name>
    <dbReference type="NCBI Taxonomy" id="10212"/>
    <lineage>
        <taxon>Eukaryota</taxon>
        <taxon>Metazoa</taxon>
        <taxon>Spiralia</taxon>
        <taxon>Lophotrochozoa</taxon>
        <taxon>Bryozoa</taxon>
        <taxon>Gymnolaemata</taxon>
        <taxon>Cheilostomatida</taxon>
        <taxon>Flustrina</taxon>
        <taxon>Buguloidea</taxon>
        <taxon>Bugulidae</taxon>
        <taxon>Bugula</taxon>
    </lineage>
</organism>
<gene>
    <name evidence="2" type="ORF">EB796_002073</name>
</gene>
<sequence length="112" mass="13240">MWLQYVVEEDDGVDMASNEEAESGYEAEPEQPNKKLSVSAGVHEKVDYNKLQQKQKAEEKRLAEMMIPKKNKRLYNKIMYSKKKKAQEVRQLTEKRKQHDATQKSKRKLKKN</sequence>
<proteinExistence type="predicted"/>
<keyword evidence="3" id="KW-1185">Reference proteome</keyword>